<evidence type="ECO:0000313" key="3">
    <source>
        <dbReference type="Proteomes" id="UP000257109"/>
    </source>
</evidence>
<dbReference type="InterPro" id="IPR036397">
    <property type="entry name" value="RNaseH_sf"/>
</dbReference>
<dbReference type="PANTHER" id="PTHR35046">
    <property type="entry name" value="ZINC KNUCKLE (CCHC-TYPE) FAMILY PROTEIN"/>
    <property type="match status" value="1"/>
</dbReference>
<reference evidence="2" key="1">
    <citation type="submission" date="2018-05" db="EMBL/GenBank/DDBJ databases">
        <title>Draft genome of Mucuna pruriens seed.</title>
        <authorList>
            <person name="Nnadi N.E."/>
            <person name="Vos R."/>
            <person name="Hasami M.H."/>
            <person name="Devisetty U.K."/>
            <person name="Aguiy J.C."/>
        </authorList>
    </citation>
    <scope>NUCLEOTIDE SEQUENCE [LARGE SCALE GENOMIC DNA]</scope>
    <source>
        <strain evidence="2">JCA_2017</strain>
    </source>
</reference>
<sequence length="871" mass="101320">MGHFRELKTLEILNEHFYLSQMRRDVHKICERCLTCKVAKSRVSPHGLYTLLPIPTSWIDISMDFVFGLPRSKRGRHSIFVVVDRFSKMGHLIQCHKSDDASHVVNLFFRDVVQLQGLPRTIMSNRDTKFLGHFWRSLWSRLVTKLLFSTTCNPQTDRQIKVANKTLGQLLRCFVKKRLSKAIFVRNLHNRAQLLMEEKGEKYVKNANKGRKEVSFKEGDLVKEQFSHLKKSKLHARGNGPFKIIKKLNDNSYKVDMPQEFGGSMEAPNLKTNSLQEGENDADTNLHNLGDMKEEATPTPQGSMTRVSKKCYITHLRKSKLLLRRDNHLKYAKNANKRKKVLFKEGDLVYSKVKFEVKFPSRRGGWCIYGRPHLRISRRHYMKLGLDCGSKGASNPMRKLQLQGVNVDTQRGMIVDKQVSIAITLGKYNDEILCDVVPMEATHVLLGSPWQFDKKVTDDGVTNKFSFVHKCNKITLKPLTPRKVIKDQIKLKKEKKRKNEEKRRKSKKIYVQLLKICLKSSRTSFQRRCLKDCIPLKELRTIYWGNFRPANKFRSYMLGSKIVVFSDHAALKFLLKMPDAKLRLIHQRQEWAESLIADHLSKIEKRIDPLPIRDDFLDEQLMQLNDINPWFADIVNYLVASILPLEAFRSYKDKSKSDAKYYVLDDPYLWKFCNDKAGTIGHMRQLGRYWIVRFISLPFLRMPITSLPPTSSAKELEWLLPASMRCPSSLFFLFGVLKALISDHGSHFYNKIMPTLLEKHGVVHRMATTYHPQTNMQAEVFNREIKLILQKVVNPNRKDWSRMAYRIPLGMSLYLIVFGKACHLLVEIKHLKRCNLAFGQVGKERKLQLQELKELCLEAYVNSKVYKVKVP</sequence>
<evidence type="ECO:0000259" key="1">
    <source>
        <dbReference type="PROSITE" id="PS50994"/>
    </source>
</evidence>
<name>A0A371I682_MUCPR</name>
<gene>
    <name evidence="2" type="ORF">CR513_04942</name>
</gene>
<dbReference type="GO" id="GO:0003676">
    <property type="term" value="F:nucleic acid binding"/>
    <property type="evidence" value="ECO:0007669"/>
    <property type="project" value="InterPro"/>
</dbReference>
<feature type="domain" description="Integrase catalytic" evidence="1">
    <location>
        <begin position="663"/>
        <end position="791"/>
    </location>
</feature>
<dbReference type="Gene3D" id="3.30.420.10">
    <property type="entry name" value="Ribonuclease H-like superfamily/Ribonuclease H"/>
    <property type="match status" value="2"/>
</dbReference>
<dbReference type="PANTHER" id="PTHR35046:SF9">
    <property type="entry name" value="RNA-DIRECTED DNA POLYMERASE"/>
    <property type="match status" value="1"/>
</dbReference>
<organism evidence="2 3">
    <name type="scientific">Mucuna pruriens</name>
    <name type="common">Velvet bean</name>
    <name type="synonym">Dolichos pruriens</name>
    <dbReference type="NCBI Taxonomy" id="157652"/>
    <lineage>
        <taxon>Eukaryota</taxon>
        <taxon>Viridiplantae</taxon>
        <taxon>Streptophyta</taxon>
        <taxon>Embryophyta</taxon>
        <taxon>Tracheophyta</taxon>
        <taxon>Spermatophyta</taxon>
        <taxon>Magnoliopsida</taxon>
        <taxon>eudicotyledons</taxon>
        <taxon>Gunneridae</taxon>
        <taxon>Pentapetalae</taxon>
        <taxon>rosids</taxon>
        <taxon>fabids</taxon>
        <taxon>Fabales</taxon>
        <taxon>Fabaceae</taxon>
        <taxon>Papilionoideae</taxon>
        <taxon>50 kb inversion clade</taxon>
        <taxon>NPAAA clade</taxon>
        <taxon>indigoferoid/millettioid clade</taxon>
        <taxon>Phaseoleae</taxon>
        <taxon>Mucuna</taxon>
    </lineage>
</organism>
<accession>A0A371I682</accession>
<dbReference type="InterPro" id="IPR056924">
    <property type="entry name" value="SH3_Tf2-1"/>
</dbReference>
<dbReference type="InterPro" id="IPR001584">
    <property type="entry name" value="Integrase_cat-core"/>
</dbReference>
<proteinExistence type="predicted"/>
<dbReference type="Pfam" id="PF17921">
    <property type="entry name" value="Integrase_H2C2"/>
    <property type="match status" value="1"/>
</dbReference>
<dbReference type="Gene3D" id="1.10.340.70">
    <property type="match status" value="1"/>
</dbReference>
<evidence type="ECO:0000313" key="2">
    <source>
        <dbReference type="EMBL" id="RDY10519.1"/>
    </source>
</evidence>
<dbReference type="InterPro" id="IPR012337">
    <property type="entry name" value="RNaseH-like_sf"/>
</dbReference>
<dbReference type="Proteomes" id="UP000257109">
    <property type="component" value="Unassembled WGS sequence"/>
</dbReference>
<dbReference type="EMBL" id="QJKJ01000826">
    <property type="protein sequence ID" value="RDY10519.1"/>
    <property type="molecule type" value="Genomic_DNA"/>
</dbReference>
<keyword evidence="3" id="KW-1185">Reference proteome</keyword>
<feature type="domain" description="Integrase catalytic" evidence="1">
    <location>
        <begin position="49"/>
        <end position="231"/>
    </location>
</feature>
<feature type="non-terminal residue" evidence="2">
    <location>
        <position position="1"/>
    </location>
</feature>
<protein>
    <recommendedName>
        <fullName evidence="1">Integrase catalytic domain-containing protein</fullName>
    </recommendedName>
</protein>
<dbReference type="SUPFAM" id="SSF53098">
    <property type="entry name" value="Ribonuclease H-like"/>
    <property type="match status" value="2"/>
</dbReference>
<dbReference type="PROSITE" id="PS50994">
    <property type="entry name" value="INTEGRASE"/>
    <property type="match status" value="2"/>
</dbReference>
<dbReference type="AlphaFoldDB" id="A0A371I682"/>
<dbReference type="OrthoDB" id="909585at2759"/>
<dbReference type="Pfam" id="PF24626">
    <property type="entry name" value="SH3_Tf2-1"/>
    <property type="match status" value="1"/>
</dbReference>
<dbReference type="InterPro" id="IPR041588">
    <property type="entry name" value="Integrase_H2C2"/>
</dbReference>
<comment type="caution">
    <text evidence="2">The sequence shown here is derived from an EMBL/GenBank/DDBJ whole genome shotgun (WGS) entry which is preliminary data.</text>
</comment>
<dbReference type="GO" id="GO:0015074">
    <property type="term" value="P:DNA integration"/>
    <property type="evidence" value="ECO:0007669"/>
    <property type="project" value="InterPro"/>
</dbReference>